<dbReference type="PANTHER" id="PTHR43179:SF7">
    <property type="entry name" value="RHAMNOSYLTRANSFERASE WBBL"/>
    <property type="match status" value="1"/>
</dbReference>
<accession>A0A1J5P979</accession>
<protein>
    <submittedName>
        <fullName evidence="2">N-acetylglucosaminyl-diphospho-decaprenol L-rhamnosyltransferase</fullName>
        <ecNumber evidence="2">2.4.1.289</ecNumber>
    </submittedName>
</protein>
<organism evidence="2">
    <name type="scientific">mine drainage metagenome</name>
    <dbReference type="NCBI Taxonomy" id="410659"/>
    <lineage>
        <taxon>unclassified sequences</taxon>
        <taxon>metagenomes</taxon>
        <taxon>ecological metagenomes</taxon>
    </lineage>
</organism>
<dbReference type="Gene3D" id="3.90.550.10">
    <property type="entry name" value="Spore Coat Polysaccharide Biosynthesis Protein SpsA, Chain A"/>
    <property type="match status" value="1"/>
</dbReference>
<keyword evidence="2" id="KW-0808">Transferase</keyword>
<dbReference type="CDD" id="cd04186">
    <property type="entry name" value="GT_2_like_c"/>
    <property type="match status" value="1"/>
</dbReference>
<dbReference type="SUPFAM" id="SSF53448">
    <property type="entry name" value="Nucleotide-diphospho-sugar transferases"/>
    <property type="match status" value="1"/>
</dbReference>
<dbReference type="GO" id="GO:0102096">
    <property type="term" value="F:decaprenyl-N-acetyl-alpha-D-glucosaminyl-pyrophosphate:dTDP-alpha-L-rhamnose rhamnosyltransferase activity"/>
    <property type="evidence" value="ECO:0007669"/>
    <property type="project" value="UniProtKB-EC"/>
</dbReference>
<evidence type="ECO:0000259" key="1">
    <source>
        <dbReference type="Pfam" id="PF00535"/>
    </source>
</evidence>
<name>A0A1J5P979_9ZZZZ</name>
<reference evidence="2" key="1">
    <citation type="submission" date="2016-10" db="EMBL/GenBank/DDBJ databases">
        <title>Sequence of Gallionella enrichment culture.</title>
        <authorList>
            <person name="Poehlein A."/>
            <person name="Muehling M."/>
            <person name="Daniel R."/>
        </authorList>
    </citation>
    <scope>NUCLEOTIDE SEQUENCE</scope>
</reference>
<keyword evidence="2" id="KW-0328">Glycosyltransferase</keyword>
<dbReference type="InterPro" id="IPR029044">
    <property type="entry name" value="Nucleotide-diphossugar_trans"/>
</dbReference>
<sequence>MSDDKRVTLRYVDDMYKPNESEQVTVISVCYNSMGVVPAMLASLPAETPVVIVDNASSDRPALEAAASAHGARLIRNEENRGFGVACNQGAAVADTEFLLFLNPDAALTPKALEALVGAAAQYPDAVVMNPRIEEADGSAYFKRSSVLLPRAAWLKRGWPERDCEVPVLSGAALFVRREDFEAIGGFDPLIFLYHEDDDLSLRLKVGRGRLMFIREAAVRHQGGRSSARSPEVAKLKAWHMGRSRIYAARKHGQNFAATRAIGSALIQIVSPLVLLSPRKRAKQVGFMLGVVSGAQIGRANPPQSKELRK</sequence>
<dbReference type="AlphaFoldDB" id="A0A1J5P979"/>
<dbReference type="PANTHER" id="PTHR43179">
    <property type="entry name" value="RHAMNOSYLTRANSFERASE WBBL"/>
    <property type="match status" value="1"/>
</dbReference>
<gene>
    <name evidence="2" type="primary">wbbL_25</name>
    <name evidence="2" type="ORF">GALL_506650</name>
</gene>
<dbReference type="Pfam" id="PF00535">
    <property type="entry name" value="Glycos_transf_2"/>
    <property type="match status" value="1"/>
</dbReference>
<comment type="caution">
    <text evidence="2">The sequence shown here is derived from an EMBL/GenBank/DDBJ whole genome shotgun (WGS) entry which is preliminary data.</text>
</comment>
<evidence type="ECO:0000313" key="2">
    <source>
        <dbReference type="EMBL" id="OIQ67754.1"/>
    </source>
</evidence>
<proteinExistence type="predicted"/>
<dbReference type="EC" id="2.4.1.289" evidence="2"/>
<feature type="domain" description="Glycosyltransferase 2-like" evidence="1">
    <location>
        <begin position="25"/>
        <end position="184"/>
    </location>
</feature>
<dbReference type="EMBL" id="MLJW01005727">
    <property type="protein sequence ID" value="OIQ67754.1"/>
    <property type="molecule type" value="Genomic_DNA"/>
</dbReference>
<dbReference type="InterPro" id="IPR001173">
    <property type="entry name" value="Glyco_trans_2-like"/>
</dbReference>